<dbReference type="PANTHER" id="PTHR38043">
    <property type="entry name" value="PROTEIN HEMX"/>
    <property type="match status" value="1"/>
</dbReference>
<feature type="region of interest" description="Disordered" evidence="2">
    <location>
        <begin position="257"/>
        <end position="287"/>
    </location>
</feature>
<comment type="caution">
    <text evidence="4">The sequence shown here is derived from an EMBL/GenBank/DDBJ whole genome shotgun (WGS) entry which is preliminary data.</text>
</comment>
<evidence type="ECO:0000256" key="1">
    <source>
        <dbReference type="SAM" id="Coils"/>
    </source>
</evidence>
<dbReference type="NCBIfam" id="NF004395">
    <property type="entry name" value="PRK05752.1"/>
    <property type="match status" value="1"/>
</dbReference>
<evidence type="ECO:0000256" key="2">
    <source>
        <dbReference type="SAM" id="MobiDB-lite"/>
    </source>
</evidence>
<dbReference type="SUPFAM" id="SSF69618">
    <property type="entry name" value="HemD-like"/>
    <property type="match status" value="1"/>
</dbReference>
<dbReference type="Proteomes" id="UP000270661">
    <property type="component" value="Unassembled WGS sequence"/>
</dbReference>
<dbReference type="Pfam" id="PF04375">
    <property type="entry name" value="HemX"/>
    <property type="match status" value="1"/>
</dbReference>
<gene>
    <name evidence="4" type="ORF">ALQ77_01882</name>
</gene>
<evidence type="ECO:0000259" key="3">
    <source>
        <dbReference type="Pfam" id="PF02602"/>
    </source>
</evidence>
<organism evidence="4 5">
    <name type="scientific">Pseudomonas corrugata</name>
    <dbReference type="NCBI Taxonomy" id="47879"/>
    <lineage>
        <taxon>Bacteria</taxon>
        <taxon>Pseudomonadati</taxon>
        <taxon>Pseudomonadota</taxon>
        <taxon>Gammaproteobacteria</taxon>
        <taxon>Pseudomonadales</taxon>
        <taxon>Pseudomonadaceae</taxon>
        <taxon>Pseudomonas</taxon>
    </lineage>
</organism>
<evidence type="ECO:0000313" key="4">
    <source>
        <dbReference type="EMBL" id="RMM54209.1"/>
    </source>
</evidence>
<dbReference type="GO" id="GO:0004852">
    <property type="term" value="F:uroporphyrinogen-III synthase activity"/>
    <property type="evidence" value="ECO:0007669"/>
    <property type="project" value="InterPro"/>
</dbReference>
<dbReference type="CDD" id="cd06578">
    <property type="entry name" value="HemD"/>
    <property type="match status" value="1"/>
</dbReference>
<dbReference type="GO" id="GO:0033014">
    <property type="term" value="P:tetrapyrrole biosynthetic process"/>
    <property type="evidence" value="ECO:0007669"/>
    <property type="project" value="InterPro"/>
</dbReference>
<dbReference type="Gene3D" id="3.40.50.10090">
    <property type="match status" value="2"/>
</dbReference>
<feature type="compositionally biased region" description="Basic and acidic residues" evidence="2">
    <location>
        <begin position="258"/>
        <end position="275"/>
    </location>
</feature>
<feature type="domain" description="Tetrapyrrole biosynthesis uroporphyrinogen III synthase" evidence="3">
    <location>
        <begin position="17"/>
        <end position="243"/>
    </location>
</feature>
<dbReference type="InterPro" id="IPR007470">
    <property type="entry name" value="HemX"/>
</dbReference>
<dbReference type="InterPro" id="IPR003754">
    <property type="entry name" value="4pyrrol_synth_uPrphyn_synth"/>
</dbReference>
<dbReference type="AlphaFoldDB" id="A0A3M3EZQ6"/>
<dbReference type="OrthoDB" id="5739852at2"/>
<evidence type="ECO:0000313" key="5">
    <source>
        <dbReference type="Proteomes" id="UP000270661"/>
    </source>
</evidence>
<dbReference type="InterPro" id="IPR036108">
    <property type="entry name" value="4pyrrol_syn_uPrphyn_synt_sf"/>
</dbReference>
<dbReference type="PANTHER" id="PTHR38043:SF1">
    <property type="entry name" value="PROTEIN HEMX"/>
    <property type="match status" value="1"/>
</dbReference>
<feature type="coiled-coil region" evidence="1">
    <location>
        <begin position="316"/>
        <end position="380"/>
    </location>
</feature>
<name>A0A3M3EZQ6_9PSED</name>
<sequence>MMGWRLLLTRPEDESSALAAALAEAGIFSSRLPLLDIEPIPLSDAGRAMLQRLDQYCAVIVVSKPAARLCLEQLREHWPEPPKQPWFSVGAATGQILADAGLTVFYPDDGDDSEALLKLPALRQALSRTRPQVLIVRGEGGRGLLAERLREQGASVEYLELYRRSLPAYRDGELPAKVEAERLNALMVSSGQSFEHLHRLAGAAWPDLARLPLFVPSPRVAEMARAAGARSVVDCRGASAAALLAALREQSVPFSNAKDGHVSETALPKDQDRPVIDSPVETPTPVAPRRGNGLAIVALLLGAAGVAVGGWGVWQVRHLQANNQQQSAQVQALNDQAQNLKLSEQRLSERLAQMPAAEELEERRRQVAQLQGDQQHLSQRLETVLGASRKDWRLAEAEHLLRLASLRLSALQDISSAQALVQGADEILREQNDPGSFAAREQLAKTLAALRSTEQPDRTGLFLQLGALREQVLQLTELAPEYKDRGESLLGLTADGDGASRWAQWWDRISRYIRIDFNADENVRPLLAGQSLMQVRLALSLALEQAQWAALNGQTPVYTQALVEARDVLKNNFNQDNPQSKVMLERVAELAKQPVTVVTPDLTATLSSVQAYLERRNLNAEESVKPLAKPAEQGATP</sequence>
<dbReference type="Pfam" id="PF02602">
    <property type="entry name" value="HEM4"/>
    <property type="match status" value="1"/>
</dbReference>
<dbReference type="STRING" id="47879.AXG94_14215"/>
<reference evidence="4 5" key="1">
    <citation type="submission" date="2018-08" db="EMBL/GenBank/DDBJ databases">
        <title>Recombination of ecologically and evolutionarily significant loci maintains genetic cohesion in the Pseudomonas syringae species complex.</title>
        <authorList>
            <person name="Dillon M."/>
            <person name="Thakur S."/>
            <person name="Almeida R.N.D."/>
            <person name="Weir B.S."/>
            <person name="Guttman D.S."/>
        </authorList>
    </citation>
    <scope>NUCLEOTIDE SEQUENCE [LARGE SCALE GENOMIC DNA]</scope>
    <source>
        <strain evidence="4 5">NCPPB2445</strain>
    </source>
</reference>
<keyword evidence="5" id="KW-1185">Reference proteome</keyword>
<proteinExistence type="predicted"/>
<keyword evidence="1" id="KW-0175">Coiled coil</keyword>
<protein>
    <recommendedName>
        <fullName evidence="3">Tetrapyrrole biosynthesis uroporphyrinogen III synthase domain-containing protein</fullName>
    </recommendedName>
</protein>
<dbReference type="EMBL" id="RBOJ01000022">
    <property type="protein sequence ID" value="RMM54209.1"/>
    <property type="molecule type" value="Genomic_DNA"/>
</dbReference>
<accession>A0A3M3EZQ6</accession>